<dbReference type="PANTHER" id="PTHR43611:SF3">
    <property type="entry name" value="FLAVIN MONONUCLEOTIDE HYDROLASE 1, CHLOROPLATIC"/>
    <property type="match status" value="1"/>
</dbReference>
<protein>
    <submittedName>
        <fullName evidence="1">HAD-like protein</fullName>
    </submittedName>
</protein>
<dbReference type="InterPro" id="IPR023198">
    <property type="entry name" value="PGP-like_dom2"/>
</dbReference>
<dbReference type="OrthoDB" id="2012566at2759"/>
<dbReference type="SUPFAM" id="SSF48239">
    <property type="entry name" value="Terpenoid cyclases/Protein prenyltransferases"/>
    <property type="match status" value="1"/>
</dbReference>
<dbReference type="InterPro" id="IPR006439">
    <property type="entry name" value="HAD-SF_hydro_IA"/>
</dbReference>
<dbReference type="AlphaFoldDB" id="A0A8E2F5X2"/>
<dbReference type="Pfam" id="PF00702">
    <property type="entry name" value="Hydrolase"/>
    <property type="match status" value="1"/>
</dbReference>
<proteinExistence type="predicted"/>
<evidence type="ECO:0000313" key="2">
    <source>
        <dbReference type="Proteomes" id="UP000250140"/>
    </source>
</evidence>
<dbReference type="SUPFAM" id="SSF56784">
    <property type="entry name" value="HAD-like"/>
    <property type="match status" value="1"/>
</dbReference>
<dbReference type="PANTHER" id="PTHR43611">
    <property type="entry name" value="ALPHA-D-GLUCOSE 1-PHOSPHATE PHOSPHATASE"/>
    <property type="match status" value="1"/>
</dbReference>
<dbReference type="Gene3D" id="3.40.50.1000">
    <property type="entry name" value="HAD superfamily/HAD-like"/>
    <property type="match status" value="1"/>
</dbReference>
<name>A0A8E2F5X2_9PEZI</name>
<dbReference type="InterPro" id="IPR023214">
    <property type="entry name" value="HAD_sf"/>
</dbReference>
<reference evidence="1 2" key="1">
    <citation type="journal article" date="2016" name="Nat. Commun.">
        <title>Ectomycorrhizal ecology is imprinted in the genome of the dominant symbiotic fungus Cenococcum geophilum.</title>
        <authorList>
            <consortium name="DOE Joint Genome Institute"/>
            <person name="Peter M."/>
            <person name="Kohler A."/>
            <person name="Ohm R.A."/>
            <person name="Kuo A."/>
            <person name="Krutzmann J."/>
            <person name="Morin E."/>
            <person name="Arend M."/>
            <person name="Barry K.W."/>
            <person name="Binder M."/>
            <person name="Choi C."/>
            <person name="Clum A."/>
            <person name="Copeland A."/>
            <person name="Grisel N."/>
            <person name="Haridas S."/>
            <person name="Kipfer T."/>
            <person name="LaButti K."/>
            <person name="Lindquist E."/>
            <person name="Lipzen A."/>
            <person name="Maire R."/>
            <person name="Meier B."/>
            <person name="Mihaltcheva S."/>
            <person name="Molinier V."/>
            <person name="Murat C."/>
            <person name="Poggeler S."/>
            <person name="Quandt C.A."/>
            <person name="Sperisen C."/>
            <person name="Tritt A."/>
            <person name="Tisserant E."/>
            <person name="Crous P.W."/>
            <person name="Henrissat B."/>
            <person name="Nehls U."/>
            <person name="Egli S."/>
            <person name="Spatafora J.W."/>
            <person name="Grigoriev I.V."/>
            <person name="Martin F.M."/>
        </authorList>
    </citation>
    <scope>NUCLEOTIDE SEQUENCE [LARGE SCALE GENOMIC DNA]</scope>
    <source>
        <strain evidence="1 2">CBS 207.34</strain>
    </source>
</reference>
<keyword evidence="2" id="KW-1185">Reference proteome</keyword>
<dbReference type="NCBIfam" id="TIGR01509">
    <property type="entry name" value="HAD-SF-IA-v3"/>
    <property type="match status" value="1"/>
</dbReference>
<gene>
    <name evidence="1" type="ORF">AOQ84DRAFT_374657</name>
</gene>
<sequence>MDLGDVFFSYSSPTESSIKPSQLKAIFSSPTWHEYECGSISKQECFGMIGIEFELRPEELEYTINLATSTLQYDEDLVALVKELKATTDGELRVFAMSNVSIPDYELLHKDLSKWGIFEGVFTSGRVGARKPDFAFYRYLLEKTKVDPQSAIFVDDRIENVIAAECLGMQGIVYNKAESAKTLLRKKFSDPVRRGEEYMSRNAGEMFSMTETGVTIRDNFAQLLILHASGNRDLVTLESNRPTWCMFIGEPVLADSNFPDDFDTTTLAFLGLEMDKELMHSVMDEMLKYVNSDGLLLTYFEHNRPRLDPFVNANVLRLFYRNGRGKDLAKPLAWMRQILLMRAYMHGTRYYLCPDWIFYYLSQLCAENSDSEIMELRKLVEDRLAERCGCDSDMMGVVLRLLATQALGMTNDRDLRSLISLQLDDGGWENAWVCIYGTTKMRIGSRGVPTAMAVKALCAAGRY</sequence>
<dbReference type="InterPro" id="IPR036412">
    <property type="entry name" value="HAD-like_sf"/>
</dbReference>
<organism evidence="1 2">
    <name type="scientific">Glonium stellatum</name>
    <dbReference type="NCBI Taxonomy" id="574774"/>
    <lineage>
        <taxon>Eukaryota</taxon>
        <taxon>Fungi</taxon>
        <taxon>Dikarya</taxon>
        <taxon>Ascomycota</taxon>
        <taxon>Pezizomycotina</taxon>
        <taxon>Dothideomycetes</taxon>
        <taxon>Pleosporomycetidae</taxon>
        <taxon>Gloniales</taxon>
        <taxon>Gloniaceae</taxon>
        <taxon>Glonium</taxon>
    </lineage>
</organism>
<evidence type="ECO:0000313" key="1">
    <source>
        <dbReference type="EMBL" id="OCL10721.1"/>
    </source>
</evidence>
<dbReference type="GO" id="GO:0016791">
    <property type="term" value="F:phosphatase activity"/>
    <property type="evidence" value="ECO:0007669"/>
    <property type="project" value="UniProtKB-ARBA"/>
</dbReference>
<dbReference type="InterPro" id="IPR008930">
    <property type="entry name" value="Terpenoid_cyclase/PrenylTrfase"/>
</dbReference>
<accession>A0A8E2F5X2</accession>
<dbReference type="Gene3D" id="1.10.150.240">
    <property type="entry name" value="Putative phosphatase, domain 2"/>
    <property type="match status" value="1"/>
</dbReference>
<dbReference type="Proteomes" id="UP000250140">
    <property type="component" value="Unassembled WGS sequence"/>
</dbReference>
<dbReference type="EMBL" id="KV749181">
    <property type="protein sequence ID" value="OCL10721.1"/>
    <property type="molecule type" value="Genomic_DNA"/>
</dbReference>